<keyword evidence="6" id="KW-1185">Reference proteome</keyword>
<dbReference type="RefSeq" id="WP_071115001.1">
    <property type="nucleotide sequence ID" value="NZ_MKCT01000101.1"/>
</dbReference>
<dbReference type="PANTHER" id="PTHR43775:SF37">
    <property type="entry name" value="SI:DKEY-61P9.11"/>
    <property type="match status" value="1"/>
</dbReference>
<proteinExistence type="predicted"/>
<reference evidence="5 6" key="1">
    <citation type="submission" date="2016-09" db="EMBL/GenBank/DDBJ databases">
        <title>Chromobacterium muskegensis sp. nov., an insecticidal bacterium isolated from Sphagnum bogs.</title>
        <authorList>
            <person name="Sparks M.E."/>
            <person name="Blackburn M.B."/>
            <person name="Gundersen-Rindal D.E."/>
            <person name="Mitchell A."/>
            <person name="Farrar R."/>
            <person name="Kuhar D."/>
        </authorList>
    </citation>
    <scope>NUCLEOTIDE SEQUENCE [LARGE SCALE GENOMIC DNA]</scope>
    <source>
        <strain evidence="5 6">14B-1</strain>
    </source>
</reference>
<dbReference type="Pfam" id="PF08659">
    <property type="entry name" value="KR"/>
    <property type="match status" value="1"/>
</dbReference>
<dbReference type="PANTHER" id="PTHR43775">
    <property type="entry name" value="FATTY ACID SYNTHASE"/>
    <property type="match status" value="1"/>
</dbReference>
<evidence type="ECO:0000256" key="2">
    <source>
        <dbReference type="ARBA" id="ARBA00022553"/>
    </source>
</evidence>
<feature type="region of interest" description="Disordered" evidence="3">
    <location>
        <begin position="343"/>
        <end position="366"/>
    </location>
</feature>
<evidence type="ECO:0000313" key="5">
    <source>
        <dbReference type="EMBL" id="OHX11184.1"/>
    </source>
</evidence>
<keyword evidence="2" id="KW-0597">Phosphoprotein</keyword>
<organism evidence="5 6">
    <name type="scientific">Chromobacterium sphagni</name>
    <dbReference type="NCBI Taxonomy" id="1903179"/>
    <lineage>
        <taxon>Bacteria</taxon>
        <taxon>Pseudomonadati</taxon>
        <taxon>Pseudomonadota</taxon>
        <taxon>Betaproteobacteria</taxon>
        <taxon>Neisseriales</taxon>
        <taxon>Chromobacteriaceae</taxon>
        <taxon>Chromobacterium</taxon>
    </lineage>
</organism>
<evidence type="ECO:0000259" key="4">
    <source>
        <dbReference type="Pfam" id="PF08659"/>
    </source>
</evidence>
<dbReference type="Proteomes" id="UP000180280">
    <property type="component" value="Unassembled WGS sequence"/>
</dbReference>
<evidence type="ECO:0000256" key="3">
    <source>
        <dbReference type="SAM" id="MobiDB-lite"/>
    </source>
</evidence>
<dbReference type="SUPFAM" id="SSF51735">
    <property type="entry name" value="NAD(P)-binding Rossmann-fold domains"/>
    <property type="match status" value="1"/>
</dbReference>
<sequence length="366" mass="39440">MLGALARDDEFDETIDKWVARKKLGKLLELWVAGLEIDWSRLYGARPPRRISLPTYPFARERYWLPELGAAAATPPAPALAQPAALLEGEEYWQAAAAGPAVDVERLTLLHFCDDDAESAQLAQRLRRPLLQIRSGDATRRLGPQRYQAAGCDEAAFDALFALLKADGAAAGGYGVLYRWAEGQPRLPALRAVLRAAVGASLPLRYLQLSGRLEAGALGSCHDLSQIGFERSLGLTLPQLDVGVLFGDAGGLSVEQIAAEWGRPGVTRYQGGERQRLAWRPLAAEAAPALSPLRSRGVYLISGGGGGLGELFAGHLAQRCQGRIALLGRRPADAGMEARLARLRRRGPARRSTTRPTWPSASRSSG</sequence>
<dbReference type="InterPro" id="IPR036291">
    <property type="entry name" value="NAD(P)-bd_dom_sf"/>
</dbReference>
<feature type="domain" description="Ketoreductase (KR)" evidence="4">
    <location>
        <begin position="297"/>
        <end position="347"/>
    </location>
</feature>
<dbReference type="InterPro" id="IPR050091">
    <property type="entry name" value="PKS_NRPS_Biosynth_Enz"/>
</dbReference>
<dbReference type="InterPro" id="IPR013968">
    <property type="entry name" value="PKS_KR"/>
</dbReference>
<gene>
    <name evidence="5" type="ORF">BI344_22280</name>
</gene>
<feature type="compositionally biased region" description="Basic residues" evidence="3">
    <location>
        <begin position="343"/>
        <end position="353"/>
    </location>
</feature>
<comment type="caution">
    <text evidence="5">The sequence shown here is derived from an EMBL/GenBank/DDBJ whole genome shotgun (WGS) entry which is preliminary data.</text>
</comment>
<accession>A0ABX3C6X1</accession>
<protein>
    <recommendedName>
        <fullName evidence="4">Ketoreductase (KR) domain-containing protein</fullName>
    </recommendedName>
</protein>
<evidence type="ECO:0000256" key="1">
    <source>
        <dbReference type="ARBA" id="ARBA00022450"/>
    </source>
</evidence>
<evidence type="ECO:0000313" key="6">
    <source>
        <dbReference type="Proteomes" id="UP000180280"/>
    </source>
</evidence>
<dbReference type="Gene3D" id="3.40.50.720">
    <property type="entry name" value="NAD(P)-binding Rossmann-like Domain"/>
    <property type="match status" value="1"/>
</dbReference>
<keyword evidence="1" id="KW-0596">Phosphopantetheine</keyword>
<name>A0ABX3C6X1_9NEIS</name>
<dbReference type="Gene3D" id="3.30.70.3290">
    <property type="match status" value="1"/>
</dbReference>
<dbReference type="EMBL" id="MKCT01000101">
    <property type="protein sequence ID" value="OHX11184.1"/>
    <property type="molecule type" value="Genomic_DNA"/>
</dbReference>